<organism evidence="1 2">
    <name type="scientific">Arthrobacter gallicola</name>
    <dbReference type="NCBI Taxonomy" id="2762225"/>
    <lineage>
        <taxon>Bacteria</taxon>
        <taxon>Bacillati</taxon>
        <taxon>Actinomycetota</taxon>
        <taxon>Actinomycetes</taxon>
        <taxon>Micrococcales</taxon>
        <taxon>Micrococcaceae</taxon>
        <taxon>Arthrobacter</taxon>
    </lineage>
</organism>
<gene>
    <name evidence="1" type="ORF">H9639_04590</name>
</gene>
<dbReference type="Proteomes" id="UP000609874">
    <property type="component" value="Unassembled WGS sequence"/>
</dbReference>
<protein>
    <submittedName>
        <fullName evidence="1">Uncharacterized protein</fullName>
    </submittedName>
</protein>
<comment type="caution">
    <text evidence="1">The sequence shown here is derived from an EMBL/GenBank/DDBJ whole genome shotgun (WGS) entry which is preliminary data.</text>
</comment>
<dbReference type="RefSeq" id="WP_191806968.1">
    <property type="nucleotide sequence ID" value="NZ_JACSQD010000002.1"/>
</dbReference>
<reference evidence="1 2" key="1">
    <citation type="submission" date="2020-08" db="EMBL/GenBank/DDBJ databases">
        <title>A Genomic Blueprint of the Chicken Gut Microbiome.</title>
        <authorList>
            <person name="Gilroy R."/>
            <person name="Ravi A."/>
            <person name="Getino M."/>
            <person name="Pursley I."/>
            <person name="Horton D.L."/>
            <person name="Alikhan N.-F."/>
            <person name="Baker D."/>
            <person name="Gharbi K."/>
            <person name="Hall N."/>
            <person name="Watson M."/>
            <person name="Adriaenssens E.M."/>
            <person name="Foster-Nyarko E."/>
            <person name="Jarju S."/>
            <person name="Secka A."/>
            <person name="Antonio M."/>
            <person name="Oren A."/>
            <person name="Chaudhuri R."/>
            <person name="La Ragione R.M."/>
            <person name="Hildebrand F."/>
            <person name="Pallen M.J."/>
        </authorList>
    </citation>
    <scope>NUCLEOTIDE SEQUENCE [LARGE SCALE GENOMIC DNA]</scope>
    <source>
        <strain evidence="1 2">Sa2CUA1</strain>
    </source>
</reference>
<sequence length="146" mass="16142">MDERWEDVPLIPSAEGYAQVPFNGWFLLLAWAAGSSHLGRMPGSLNEALPGSLNEALPAGEELLEDDSEWIVEMANDYLVLAGVPPVPEGYIWYLQLPPGIRSAEELWDRIGVLLDDALSRMPQRDGEEHTRALLPVVTGCLAELY</sequence>
<name>A0ABR8UPV0_9MICC</name>
<dbReference type="EMBL" id="JACSQD010000002">
    <property type="protein sequence ID" value="MBD7994569.1"/>
    <property type="molecule type" value="Genomic_DNA"/>
</dbReference>
<dbReference type="InterPro" id="IPR046000">
    <property type="entry name" value="DUF5956"/>
</dbReference>
<keyword evidence="2" id="KW-1185">Reference proteome</keyword>
<evidence type="ECO:0000313" key="1">
    <source>
        <dbReference type="EMBL" id="MBD7994569.1"/>
    </source>
</evidence>
<dbReference type="Pfam" id="PF19381">
    <property type="entry name" value="DUF5956"/>
    <property type="match status" value="1"/>
</dbReference>
<accession>A0ABR8UPV0</accession>
<proteinExistence type="predicted"/>
<evidence type="ECO:0000313" key="2">
    <source>
        <dbReference type="Proteomes" id="UP000609874"/>
    </source>
</evidence>